<evidence type="ECO:0000259" key="9">
    <source>
        <dbReference type="PROSITE" id="PS50835"/>
    </source>
</evidence>
<keyword evidence="5 8" id="KW-1133">Transmembrane helix</keyword>
<comment type="subcellular location">
    <subcellularLocation>
        <location evidence="1">Membrane</location>
        <topology evidence="1">Single-pass type I membrane protein</topology>
    </subcellularLocation>
</comment>
<dbReference type="SMART" id="SM00409">
    <property type="entry name" value="IG"/>
    <property type="match status" value="2"/>
</dbReference>
<evidence type="ECO:0000256" key="2">
    <source>
        <dbReference type="ARBA" id="ARBA00008727"/>
    </source>
</evidence>
<keyword evidence="4" id="KW-0732">Signal</keyword>
<dbReference type="EMBL" id="CAJHNH020000811">
    <property type="protein sequence ID" value="CAG5119996.1"/>
    <property type="molecule type" value="Genomic_DNA"/>
</dbReference>
<evidence type="ECO:0000313" key="10">
    <source>
        <dbReference type="EMBL" id="CAG5119996.1"/>
    </source>
</evidence>
<evidence type="ECO:0000313" key="11">
    <source>
        <dbReference type="Proteomes" id="UP000678393"/>
    </source>
</evidence>
<evidence type="ECO:0000256" key="7">
    <source>
        <dbReference type="ARBA" id="ARBA00023180"/>
    </source>
</evidence>
<keyword evidence="7" id="KW-0325">Glycoprotein</keyword>
<feature type="domain" description="Ig-like" evidence="9">
    <location>
        <begin position="11"/>
        <end position="97"/>
    </location>
</feature>
<dbReference type="PROSITE" id="PS50835">
    <property type="entry name" value="IG_LIKE"/>
    <property type="match status" value="1"/>
</dbReference>
<keyword evidence="3 8" id="KW-0812">Transmembrane</keyword>
<evidence type="ECO:0000256" key="3">
    <source>
        <dbReference type="ARBA" id="ARBA00022692"/>
    </source>
</evidence>
<evidence type="ECO:0000256" key="5">
    <source>
        <dbReference type="ARBA" id="ARBA00022989"/>
    </source>
</evidence>
<comment type="similarity">
    <text evidence="2">Belongs to the FAM187 family.</text>
</comment>
<dbReference type="GO" id="GO:0016020">
    <property type="term" value="C:membrane"/>
    <property type="evidence" value="ECO:0007669"/>
    <property type="project" value="UniProtKB-SubCell"/>
</dbReference>
<dbReference type="PANTHER" id="PTHR32178:SF6">
    <property type="entry name" value="IG-LIKE DOMAIN-CONTAINING PROTEIN"/>
    <property type="match status" value="1"/>
</dbReference>
<dbReference type="AlphaFoldDB" id="A0A8S3Z059"/>
<dbReference type="InterPro" id="IPR007110">
    <property type="entry name" value="Ig-like_dom"/>
</dbReference>
<dbReference type="InterPro" id="IPR003599">
    <property type="entry name" value="Ig_sub"/>
</dbReference>
<feature type="transmembrane region" description="Helical" evidence="8">
    <location>
        <begin position="342"/>
        <end position="369"/>
    </location>
</feature>
<sequence length="370" mass="42956">MFETYYKCLQEKIQTIHKEEFPIKAHLAVEGESVQMLCPVCYRPDESEDSQRAIWQVLLHEISTLQEVHENKRIHISKEYTLLIEKIDVSDAGQYFCVERRDYISVYQLDVFLTDKRRSFRLGDEPLTPETFLLKHNLRVFTMWAAWGECNTCDRSGEKSRIGQCTVKKMYQDIPVFPRDYAMMAVYPEGVPCHSTALPRHIRKMSEIGNRESETILVPCQEPCPTDPPVSRITDESGNVVEVVDAGFHSMKDQPQLPSLVKRKVLYENENSHLLLNCPTQHEANMIHWARGESEVDPIDIKKQTKGRVWVDSLSRLHFKPLLLSDTDVYKQVVSVSFIHSFIYLFVHSLSFFAISYHKALAVYSWLLLI</sequence>
<dbReference type="Gene3D" id="2.60.40.10">
    <property type="entry name" value="Immunoglobulins"/>
    <property type="match status" value="1"/>
</dbReference>
<proteinExistence type="inferred from homology"/>
<evidence type="ECO:0000256" key="1">
    <source>
        <dbReference type="ARBA" id="ARBA00004479"/>
    </source>
</evidence>
<keyword evidence="11" id="KW-1185">Reference proteome</keyword>
<organism evidence="10 11">
    <name type="scientific">Candidula unifasciata</name>
    <dbReference type="NCBI Taxonomy" id="100452"/>
    <lineage>
        <taxon>Eukaryota</taxon>
        <taxon>Metazoa</taxon>
        <taxon>Spiralia</taxon>
        <taxon>Lophotrochozoa</taxon>
        <taxon>Mollusca</taxon>
        <taxon>Gastropoda</taxon>
        <taxon>Heterobranchia</taxon>
        <taxon>Euthyneura</taxon>
        <taxon>Panpulmonata</taxon>
        <taxon>Eupulmonata</taxon>
        <taxon>Stylommatophora</taxon>
        <taxon>Helicina</taxon>
        <taxon>Helicoidea</taxon>
        <taxon>Geomitridae</taxon>
        <taxon>Candidula</taxon>
    </lineage>
</organism>
<evidence type="ECO:0000256" key="4">
    <source>
        <dbReference type="ARBA" id="ARBA00022729"/>
    </source>
</evidence>
<evidence type="ECO:0000256" key="6">
    <source>
        <dbReference type="ARBA" id="ARBA00023136"/>
    </source>
</evidence>
<protein>
    <recommendedName>
        <fullName evidence="9">Ig-like domain-containing protein</fullName>
    </recommendedName>
</protein>
<gene>
    <name evidence="10" type="ORF">CUNI_LOCUS5554</name>
</gene>
<accession>A0A8S3Z059</accession>
<comment type="caution">
    <text evidence="10">The sequence shown here is derived from an EMBL/GenBank/DDBJ whole genome shotgun (WGS) entry which is preliminary data.</text>
</comment>
<dbReference type="InterPro" id="IPR036179">
    <property type="entry name" value="Ig-like_dom_sf"/>
</dbReference>
<reference evidence="10" key="1">
    <citation type="submission" date="2021-04" db="EMBL/GenBank/DDBJ databases">
        <authorList>
            <consortium name="Molecular Ecology Group"/>
        </authorList>
    </citation>
    <scope>NUCLEOTIDE SEQUENCE</scope>
</reference>
<dbReference type="InterPro" id="IPR013783">
    <property type="entry name" value="Ig-like_fold"/>
</dbReference>
<dbReference type="Proteomes" id="UP000678393">
    <property type="component" value="Unassembled WGS sequence"/>
</dbReference>
<dbReference type="PANTHER" id="PTHR32178">
    <property type="entry name" value="FAM187"/>
    <property type="match status" value="1"/>
</dbReference>
<dbReference type="SUPFAM" id="SSF48726">
    <property type="entry name" value="Immunoglobulin"/>
    <property type="match status" value="1"/>
</dbReference>
<dbReference type="InterPro" id="IPR039311">
    <property type="entry name" value="FAM187A/B"/>
</dbReference>
<keyword evidence="6 8" id="KW-0472">Membrane</keyword>
<evidence type="ECO:0000256" key="8">
    <source>
        <dbReference type="SAM" id="Phobius"/>
    </source>
</evidence>
<name>A0A8S3Z059_9EUPU</name>
<dbReference type="OrthoDB" id="6434091at2759"/>